<comment type="caution">
    <text evidence="1">The sequence shown here is derived from an EMBL/GenBank/DDBJ whole genome shotgun (WGS) entry which is preliminary data.</text>
</comment>
<sequence>MYSQQNITDIINDPQMRGAKIQQDKDSSSLSWDALSTPMINIKNASTKDLERLAKSVYGKTNYDRCAVKKMNLDTKVEFYKEDYLIYTVNFTGN</sequence>
<gene>
    <name evidence="1" type="ORF">BZZ03_01065</name>
</gene>
<dbReference type="EMBL" id="MUIZ01000001">
    <property type="protein sequence ID" value="OUK05335.1"/>
    <property type="molecule type" value="Genomic_DNA"/>
</dbReference>
<accession>A0A252CFL6</accession>
<name>A0A252CFL6_9LACT</name>
<evidence type="ECO:0000313" key="2">
    <source>
        <dbReference type="Proteomes" id="UP000194606"/>
    </source>
</evidence>
<reference evidence="1 2" key="1">
    <citation type="submission" date="2017-02" db="EMBL/GenBank/DDBJ databases">
        <authorList>
            <person name="Peterson S.W."/>
        </authorList>
    </citation>
    <scope>NUCLEOTIDE SEQUENCE [LARGE SCALE GENOMIC DNA]</scope>
    <source>
        <strain evidence="1">159469</strain>
    </source>
</reference>
<evidence type="ECO:0000313" key="1">
    <source>
        <dbReference type="EMBL" id="OUK05335.1"/>
    </source>
</evidence>
<dbReference type="AlphaFoldDB" id="A0A252CFL6"/>
<protein>
    <submittedName>
        <fullName evidence="1">Uncharacterized protein</fullName>
    </submittedName>
</protein>
<proteinExistence type="predicted"/>
<dbReference type="RefSeq" id="WP_086582121.1">
    <property type="nucleotide sequence ID" value="NZ_JBJFJD010000001.1"/>
</dbReference>
<organism evidence="1 2">
    <name type="scientific">Lactococcus petauri</name>
    <dbReference type="NCBI Taxonomy" id="1940789"/>
    <lineage>
        <taxon>Bacteria</taxon>
        <taxon>Bacillati</taxon>
        <taxon>Bacillota</taxon>
        <taxon>Bacilli</taxon>
        <taxon>Lactobacillales</taxon>
        <taxon>Streptococcaceae</taxon>
        <taxon>Lactococcus</taxon>
    </lineage>
</organism>
<dbReference type="Proteomes" id="UP000194606">
    <property type="component" value="Unassembled WGS sequence"/>
</dbReference>